<comment type="similarity">
    <text evidence="1">Belongs to the CutA family.</text>
</comment>
<dbReference type="GO" id="GO:0005507">
    <property type="term" value="F:copper ion binding"/>
    <property type="evidence" value="ECO:0007669"/>
    <property type="project" value="TreeGrafter"/>
</dbReference>
<dbReference type="Gene3D" id="3.30.70.120">
    <property type="match status" value="1"/>
</dbReference>
<dbReference type="PANTHER" id="PTHR23419">
    <property type="entry name" value="DIVALENT CATION TOLERANCE CUTA-RELATED"/>
    <property type="match status" value="1"/>
</dbReference>
<evidence type="ECO:0000256" key="1">
    <source>
        <dbReference type="ARBA" id="ARBA00010169"/>
    </source>
</evidence>
<dbReference type="InterPro" id="IPR004323">
    <property type="entry name" value="Ion_tolerance_CutA"/>
</dbReference>
<dbReference type="InterPro" id="IPR015867">
    <property type="entry name" value="N-reg_PII/ATP_PRibTrfase_C"/>
</dbReference>
<dbReference type="InterPro" id="IPR011322">
    <property type="entry name" value="N-reg_PII-like_a/b"/>
</dbReference>
<dbReference type="SUPFAM" id="SSF54913">
    <property type="entry name" value="GlnB-like"/>
    <property type="match status" value="1"/>
</dbReference>
<dbReference type="AlphaFoldDB" id="A0AAQ1GMV0"/>
<name>A0AAQ1GMV0_9BURK</name>
<proteinExistence type="inferred from homology"/>
<dbReference type="GO" id="GO:0010038">
    <property type="term" value="P:response to metal ion"/>
    <property type="evidence" value="ECO:0007669"/>
    <property type="project" value="InterPro"/>
</dbReference>
<gene>
    <name evidence="2" type="ORF">SAMN05216550_124109</name>
</gene>
<protein>
    <submittedName>
        <fullName evidence="2">Divalent cation tolerance protein</fullName>
    </submittedName>
</protein>
<dbReference type="Pfam" id="PF03091">
    <property type="entry name" value="CutA1"/>
    <property type="match status" value="1"/>
</dbReference>
<evidence type="ECO:0000313" key="3">
    <source>
        <dbReference type="Proteomes" id="UP000183529"/>
    </source>
</evidence>
<accession>A0AAQ1GMV0</accession>
<dbReference type="PANTHER" id="PTHR23419:SF8">
    <property type="entry name" value="FI09726P"/>
    <property type="match status" value="1"/>
</dbReference>
<organism evidence="2 3">
    <name type="scientific">Paraburkholderia tropica</name>
    <dbReference type="NCBI Taxonomy" id="92647"/>
    <lineage>
        <taxon>Bacteria</taxon>
        <taxon>Pseudomonadati</taxon>
        <taxon>Pseudomonadota</taxon>
        <taxon>Betaproteobacteria</taxon>
        <taxon>Burkholderiales</taxon>
        <taxon>Burkholderiaceae</taxon>
        <taxon>Paraburkholderia</taxon>
    </lineage>
</organism>
<sequence>MRDTQPEFAVTLNVTLMLTTVPDEDTADKLASAVLAARLAACVTRLGAVHSDFHWQGKIESGSEIQLLFKTSLARTAELEQFIQTQHPYETPEILAWQAMASTAYGQWVNTETQRPLHV</sequence>
<reference evidence="2 3" key="1">
    <citation type="submission" date="2016-10" db="EMBL/GenBank/DDBJ databases">
        <authorList>
            <person name="Varghese N."/>
            <person name="Submissions S."/>
        </authorList>
    </citation>
    <scope>NUCLEOTIDE SEQUENCE [LARGE SCALE GENOMIC DNA]</scope>
    <source>
        <strain evidence="2 3">LMG 22274</strain>
    </source>
</reference>
<dbReference type="EMBL" id="FNZM01000024">
    <property type="protein sequence ID" value="SEK13581.1"/>
    <property type="molecule type" value="Genomic_DNA"/>
</dbReference>
<comment type="caution">
    <text evidence="2">The sequence shown here is derived from an EMBL/GenBank/DDBJ whole genome shotgun (WGS) entry which is preliminary data.</text>
</comment>
<dbReference type="Proteomes" id="UP000183529">
    <property type="component" value="Unassembled WGS sequence"/>
</dbReference>
<evidence type="ECO:0000313" key="2">
    <source>
        <dbReference type="EMBL" id="SEK13581.1"/>
    </source>
</evidence>